<reference evidence="3" key="1">
    <citation type="submission" date="2013-08" db="EMBL/GenBank/DDBJ databases">
        <authorList>
            <person name="Mendez C."/>
            <person name="Richter M."/>
            <person name="Ferrer M."/>
            <person name="Sanchez J."/>
        </authorList>
    </citation>
    <scope>NUCLEOTIDE SEQUENCE</scope>
</reference>
<feature type="domain" description="Tc1-like transposase DDE" evidence="2">
    <location>
        <begin position="78"/>
        <end position="196"/>
    </location>
</feature>
<dbReference type="InterPro" id="IPR013762">
    <property type="entry name" value="Integrase-like_cat_sf"/>
</dbReference>
<comment type="caution">
    <text evidence="3">The sequence shown here is derived from an EMBL/GenBank/DDBJ whole genome shotgun (WGS) entry which is preliminary data.</text>
</comment>
<evidence type="ECO:0000313" key="3">
    <source>
        <dbReference type="EMBL" id="EQD36504.1"/>
    </source>
</evidence>
<dbReference type="InterPro" id="IPR011010">
    <property type="entry name" value="DNA_brk_join_enz"/>
</dbReference>
<dbReference type="GO" id="GO:0003677">
    <property type="term" value="F:DNA binding"/>
    <property type="evidence" value="ECO:0007669"/>
    <property type="project" value="InterPro"/>
</dbReference>
<reference evidence="3" key="2">
    <citation type="journal article" date="2014" name="ISME J.">
        <title>Microbial stratification in low pH oxic and suboxic macroscopic growths along an acid mine drainage.</title>
        <authorList>
            <person name="Mendez-Garcia C."/>
            <person name="Mesa V."/>
            <person name="Sprenger R.R."/>
            <person name="Richter M."/>
            <person name="Diez M.S."/>
            <person name="Solano J."/>
            <person name="Bargiela R."/>
            <person name="Golyshina O.V."/>
            <person name="Manteca A."/>
            <person name="Ramos J.L."/>
            <person name="Gallego J.R."/>
            <person name="Llorente I."/>
            <person name="Martins Dos Santos V.A."/>
            <person name="Jensen O.N."/>
            <person name="Pelaez A.I."/>
            <person name="Sanchez J."/>
            <person name="Ferrer M."/>
        </authorList>
    </citation>
    <scope>NUCLEOTIDE SEQUENCE</scope>
</reference>
<evidence type="ECO:0000259" key="2">
    <source>
        <dbReference type="Pfam" id="PF13358"/>
    </source>
</evidence>
<accession>T1A6I7</accession>
<evidence type="ECO:0000256" key="1">
    <source>
        <dbReference type="ARBA" id="ARBA00023172"/>
    </source>
</evidence>
<sequence>MLALRWDNVDIEAQTAHLEDTKNGEARTVPLSSRAVAVLEALPRSGDIDGWVFPLTSQAVKRATKRAVLEDLHFHDLRHEATTTLFAALNVLDGQVIGQCQQRHTHAEWLKFLKKIDRNTPKDKTLHLIADNYDRRKSPWDATHKHPKVQEWLAKHPRFNMHFTPTSASWLNMVERFFRDLTVNRLRRGVFTSVPELVTAIGEYVAHHNTQPKPFIWTKRAADILQKVIRANSRLSSKQNEALH</sequence>
<gene>
    <name evidence="3" type="ORF">B2A_12135</name>
</gene>
<dbReference type="Pfam" id="PF13358">
    <property type="entry name" value="DDE_3"/>
    <property type="match status" value="1"/>
</dbReference>
<dbReference type="GO" id="GO:0015074">
    <property type="term" value="P:DNA integration"/>
    <property type="evidence" value="ECO:0007669"/>
    <property type="project" value="InterPro"/>
</dbReference>
<dbReference type="InterPro" id="IPR047655">
    <property type="entry name" value="Transpos_IS630-like"/>
</dbReference>
<dbReference type="InterPro" id="IPR038717">
    <property type="entry name" value="Tc1-like_DDE_dom"/>
</dbReference>
<dbReference type="EMBL" id="AUZZ01008746">
    <property type="protein sequence ID" value="EQD36504.1"/>
    <property type="molecule type" value="Genomic_DNA"/>
</dbReference>
<protein>
    <submittedName>
        <fullName evidence="3">Integrase catalytic region</fullName>
    </submittedName>
</protein>
<dbReference type="NCBIfam" id="NF033545">
    <property type="entry name" value="transpos_IS630"/>
    <property type="match status" value="1"/>
</dbReference>
<name>T1A6I7_9ZZZZ</name>
<dbReference type="AlphaFoldDB" id="T1A6I7"/>
<dbReference type="SUPFAM" id="SSF56349">
    <property type="entry name" value="DNA breaking-rejoining enzymes"/>
    <property type="match status" value="1"/>
</dbReference>
<dbReference type="GO" id="GO:0006310">
    <property type="term" value="P:DNA recombination"/>
    <property type="evidence" value="ECO:0007669"/>
    <property type="project" value="UniProtKB-KW"/>
</dbReference>
<dbReference type="Gene3D" id="1.10.443.10">
    <property type="entry name" value="Intergrase catalytic core"/>
    <property type="match status" value="1"/>
</dbReference>
<proteinExistence type="predicted"/>
<keyword evidence="1" id="KW-0233">DNA recombination</keyword>
<organism evidence="3">
    <name type="scientific">mine drainage metagenome</name>
    <dbReference type="NCBI Taxonomy" id="410659"/>
    <lineage>
        <taxon>unclassified sequences</taxon>
        <taxon>metagenomes</taxon>
        <taxon>ecological metagenomes</taxon>
    </lineage>
</organism>